<organism evidence="1 2">
    <name type="scientific">Enhygromyxa salina</name>
    <dbReference type="NCBI Taxonomy" id="215803"/>
    <lineage>
        <taxon>Bacteria</taxon>
        <taxon>Pseudomonadati</taxon>
        <taxon>Myxococcota</taxon>
        <taxon>Polyangia</taxon>
        <taxon>Nannocystales</taxon>
        <taxon>Nannocystaceae</taxon>
        <taxon>Enhygromyxa</taxon>
    </lineage>
</organism>
<dbReference type="AlphaFoldDB" id="A0A0C2CXX4"/>
<gene>
    <name evidence="1" type="ORF">DB30_06727</name>
</gene>
<evidence type="ECO:0000313" key="2">
    <source>
        <dbReference type="Proteomes" id="UP000031599"/>
    </source>
</evidence>
<reference evidence="1 2" key="1">
    <citation type="submission" date="2014-12" db="EMBL/GenBank/DDBJ databases">
        <title>Genome assembly of Enhygromyxa salina DSM 15201.</title>
        <authorList>
            <person name="Sharma G."/>
            <person name="Subramanian S."/>
        </authorList>
    </citation>
    <scope>NUCLEOTIDE SEQUENCE [LARGE SCALE GENOMIC DNA]</scope>
    <source>
        <strain evidence="1 2">DSM 15201</strain>
    </source>
</reference>
<dbReference type="EMBL" id="JMCC02000072">
    <property type="protein sequence ID" value="KIG14500.1"/>
    <property type="molecule type" value="Genomic_DNA"/>
</dbReference>
<proteinExistence type="predicted"/>
<comment type="caution">
    <text evidence="1">The sequence shown here is derived from an EMBL/GenBank/DDBJ whole genome shotgun (WGS) entry which is preliminary data.</text>
</comment>
<evidence type="ECO:0000313" key="1">
    <source>
        <dbReference type="EMBL" id="KIG14500.1"/>
    </source>
</evidence>
<dbReference type="Proteomes" id="UP000031599">
    <property type="component" value="Unassembled WGS sequence"/>
</dbReference>
<protein>
    <submittedName>
        <fullName evidence="1">Uncharacterized protein</fullName>
    </submittedName>
</protein>
<accession>A0A0C2CXX4</accession>
<sequence>MPGRHGYATLVLGDRAGLALQPCCMAFRLARSTQSTNAARKRARSPRPS</sequence>
<name>A0A0C2CXX4_9BACT</name>